<dbReference type="PANTHER" id="PTHR35011:SF10">
    <property type="entry name" value="TRAP TRANSPORTER SMALL PERMEASE PROTEIN"/>
    <property type="match status" value="1"/>
</dbReference>
<evidence type="ECO:0000256" key="3">
    <source>
        <dbReference type="ARBA" id="ARBA00022475"/>
    </source>
</evidence>
<comment type="subunit">
    <text evidence="9">The complex comprises the extracytoplasmic solute receptor protein and the two transmembrane proteins.</text>
</comment>
<keyword evidence="6 9" id="KW-1133">Transmembrane helix</keyword>
<reference evidence="11 12" key="1">
    <citation type="submission" date="2020-04" db="EMBL/GenBank/DDBJ databases">
        <title>Enterovirga sp. isolate from soil.</title>
        <authorList>
            <person name="Chea S."/>
            <person name="Kim D.-U."/>
        </authorList>
    </citation>
    <scope>NUCLEOTIDE SEQUENCE [LARGE SCALE GENOMIC DNA]</scope>
    <source>
        <strain evidence="11 12">DB1703</strain>
    </source>
</reference>
<dbReference type="GO" id="GO:0005886">
    <property type="term" value="C:plasma membrane"/>
    <property type="evidence" value="ECO:0007669"/>
    <property type="project" value="UniProtKB-SubCell"/>
</dbReference>
<evidence type="ECO:0000256" key="4">
    <source>
        <dbReference type="ARBA" id="ARBA00022519"/>
    </source>
</evidence>
<proteinExistence type="inferred from homology"/>
<keyword evidence="5 9" id="KW-0812">Transmembrane</keyword>
<feature type="transmembrane region" description="Helical" evidence="9">
    <location>
        <begin position="95"/>
        <end position="118"/>
    </location>
</feature>
<evidence type="ECO:0000256" key="8">
    <source>
        <dbReference type="ARBA" id="ARBA00038436"/>
    </source>
</evidence>
<name>A0A849I6Q5_9HYPH</name>
<evidence type="ECO:0000256" key="7">
    <source>
        <dbReference type="ARBA" id="ARBA00023136"/>
    </source>
</evidence>
<dbReference type="InterPro" id="IPR055348">
    <property type="entry name" value="DctQ"/>
</dbReference>
<dbReference type="PANTHER" id="PTHR35011">
    <property type="entry name" value="2,3-DIKETO-L-GULONATE TRAP TRANSPORTER SMALL PERMEASE PROTEIN YIAM"/>
    <property type="match status" value="1"/>
</dbReference>
<feature type="transmembrane region" description="Helical" evidence="9">
    <location>
        <begin position="19"/>
        <end position="37"/>
    </location>
</feature>
<comment type="subcellular location">
    <subcellularLocation>
        <location evidence="1 9">Cell inner membrane</location>
        <topology evidence="1 9">Multi-pass membrane protein</topology>
    </subcellularLocation>
</comment>
<evidence type="ECO:0000256" key="9">
    <source>
        <dbReference type="RuleBase" id="RU369079"/>
    </source>
</evidence>
<evidence type="ECO:0000256" key="6">
    <source>
        <dbReference type="ARBA" id="ARBA00022989"/>
    </source>
</evidence>
<sequence>MASTTVPVPGRLRRALDGLYLLAGWLAGLFLIAILLLMMGLSLGREIGVNIPAGDDFASWCMAATAFLGLAHTFKHGDMIRVGLLVDRLSGRARWLVEMFALLTGTGFVGYFAWYAAVMTWQSWQFADTSTGVVAVPLWIPQLGYAGGLAILLVAFVDELVHVAAGGTPRYEKPPPKTADEVIERAMESAV</sequence>
<keyword evidence="12" id="KW-1185">Reference proteome</keyword>
<evidence type="ECO:0000313" key="12">
    <source>
        <dbReference type="Proteomes" id="UP000564885"/>
    </source>
</evidence>
<protein>
    <recommendedName>
        <fullName evidence="9">TRAP transporter small permease protein</fullName>
    </recommendedName>
</protein>
<dbReference type="EMBL" id="JABEPP010000003">
    <property type="protein sequence ID" value="NNM73394.1"/>
    <property type="molecule type" value="Genomic_DNA"/>
</dbReference>
<evidence type="ECO:0000256" key="5">
    <source>
        <dbReference type="ARBA" id="ARBA00022692"/>
    </source>
</evidence>
<dbReference type="RefSeq" id="WP_171218848.1">
    <property type="nucleotide sequence ID" value="NZ_JABEPP010000003.1"/>
</dbReference>
<organism evidence="11 12">
    <name type="scientific">Enterovirga aerilata</name>
    <dbReference type="NCBI Taxonomy" id="2730920"/>
    <lineage>
        <taxon>Bacteria</taxon>
        <taxon>Pseudomonadati</taxon>
        <taxon>Pseudomonadota</taxon>
        <taxon>Alphaproteobacteria</taxon>
        <taxon>Hyphomicrobiales</taxon>
        <taxon>Methylobacteriaceae</taxon>
        <taxon>Enterovirga</taxon>
    </lineage>
</organism>
<feature type="transmembrane region" description="Helical" evidence="9">
    <location>
        <begin position="138"/>
        <end position="157"/>
    </location>
</feature>
<evidence type="ECO:0000256" key="1">
    <source>
        <dbReference type="ARBA" id="ARBA00004429"/>
    </source>
</evidence>
<keyword evidence="3" id="KW-1003">Cell membrane</keyword>
<gene>
    <name evidence="11" type="ORF">HJG44_13475</name>
</gene>
<dbReference type="GO" id="GO:0022857">
    <property type="term" value="F:transmembrane transporter activity"/>
    <property type="evidence" value="ECO:0007669"/>
    <property type="project" value="UniProtKB-UniRule"/>
</dbReference>
<accession>A0A849I6Q5</accession>
<evidence type="ECO:0000256" key="2">
    <source>
        <dbReference type="ARBA" id="ARBA00022448"/>
    </source>
</evidence>
<evidence type="ECO:0000259" key="10">
    <source>
        <dbReference type="Pfam" id="PF04290"/>
    </source>
</evidence>
<comment type="caution">
    <text evidence="11">The sequence shown here is derived from an EMBL/GenBank/DDBJ whole genome shotgun (WGS) entry which is preliminary data.</text>
</comment>
<dbReference type="Pfam" id="PF04290">
    <property type="entry name" value="DctQ"/>
    <property type="match status" value="1"/>
</dbReference>
<feature type="domain" description="Tripartite ATP-independent periplasmic transporters DctQ component" evidence="10">
    <location>
        <begin position="35"/>
        <end position="163"/>
    </location>
</feature>
<feature type="transmembrane region" description="Helical" evidence="9">
    <location>
        <begin position="57"/>
        <end position="74"/>
    </location>
</feature>
<keyword evidence="2 9" id="KW-0813">Transport</keyword>
<dbReference type="InterPro" id="IPR007387">
    <property type="entry name" value="TRAP_DctQ"/>
</dbReference>
<comment type="function">
    <text evidence="9">Part of the tripartite ATP-independent periplasmic (TRAP) transport system.</text>
</comment>
<dbReference type="GO" id="GO:0015740">
    <property type="term" value="P:C4-dicarboxylate transport"/>
    <property type="evidence" value="ECO:0007669"/>
    <property type="project" value="TreeGrafter"/>
</dbReference>
<keyword evidence="4 9" id="KW-0997">Cell inner membrane</keyword>
<keyword evidence="7 9" id="KW-0472">Membrane</keyword>
<evidence type="ECO:0000313" key="11">
    <source>
        <dbReference type="EMBL" id="NNM73394.1"/>
    </source>
</evidence>
<dbReference type="AlphaFoldDB" id="A0A849I6Q5"/>
<dbReference type="Proteomes" id="UP000564885">
    <property type="component" value="Unassembled WGS sequence"/>
</dbReference>
<comment type="similarity">
    <text evidence="8 9">Belongs to the TRAP transporter small permease family.</text>
</comment>